<dbReference type="Proteomes" id="UP001304895">
    <property type="component" value="Unassembled WGS sequence"/>
</dbReference>
<evidence type="ECO:0000313" key="3">
    <source>
        <dbReference type="Proteomes" id="UP001304895"/>
    </source>
</evidence>
<protein>
    <submittedName>
        <fullName evidence="2">Uncharacterized protein</fullName>
    </submittedName>
</protein>
<organism evidence="2 3">
    <name type="scientific">Trichocladium antarcticum</name>
    <dbReference type="NCBI Taxonomy" id="1450529"/>
    <lineage>
        <taxon>Eukaryota</taxon>
        <taxon>Fungi</taxon>
        <taxon>Dikarya</taxon>
        <taxon>Ascomycota</taxon>
        <taxon>Pezizomycotina</taxon>
        <taxon>Sordariomycetes</taxon>
        <taxon>Sordariomycetidae</taxon>
        <taxon>Sordariales</taxon>
        <taxon>Chaetomiaceae</taxon>
        <taxon>Trichocladium</taxon>
    </lineage>
</organism>
<proteinExistence type="predicted"/>
<evidence type="ECO:0000313" key="2">
    <source>
        <dbReference type="EMBL" id="KAK4136763.1"/>
    </source>
</evidence>
<comment type="caution">
    <text evidence="2">The sequence shown here is derived from an EMBL/GenBank/DDBJ whole genome shotgun (WGS) entry which is preliminary data.</text>
</comment>
<dbReference type="AlphaFoldDB" id="A0AAN6ZGA3"/>
<sequence length="164" mass="18012">MKRDPFPQTQLSVQRSRGTGRQSLPAEDRRRSTARLGKDRHKMAVLVGVSGGGLKPSPVVPLRNVSLTQRWWPRMCTRLAMMLVGRPSAFQGNVTGRWDEVCQLSLSDTLTALDQSSDASIVAAAGTHRITGCAKSRPGAAISHMQKQPSARLHKPKPCRVRCF</sequence>
<keyword evidence="3" id="KW-1185">Reference proteome</keyword>
<reference evidence="2" key="1">
    <citation type="journal article" date="2023" name="Mol. Phylogenet. Evol.">
        <title>Genome-scale phylogeny and comparative genomics of the fungal order Sordariales.</title>
        <authorList>
            <person name="Hensen N."/>
            <person name="Bonometti L."/>
            <person name="Westerberg I."/>
            <person name="Brannstrom I.O."/>
            <person name="Guillou S."/>
            <person name="Cros-Aarteil S."/>
            <person name="Calhoun S."/>
            <person name="Haridas S."/>
            <person name="Kuo A."/>
            <person name="Mondo S."/>
            <person name="Pangilinan J."/>
            <person name="Riley R."/>
            <person name="LaButti K."/>
            <person name="Andreopoulos B."/>
            <person name="Lipzen A."/>
            <person name="Chen C."/>
            <person name="Yan M."/>
            <person name="Daum C."/>
            <person name="Ng V."/>
            <person name="Clum A."/>
            <person name="Steindorff A."/>
            <person name="Ohm R.A."/>
            <person name="Martin F."/>
            <person name="Silar P."/>
            <person name="Natvig D.O."/>
            <person name="Lalanne C."/>
            <person name="Gautier V."/>
            <person name="Ament-Velasquez S.L."/>
            <person name="Kruys A."/>
            <person name="Hutchinson M.I."/>
            <person name="Powell A.J."/>
            <person name="Barry K."/>
            <person name="Miller A.N."/>
            <person name="Grigoriev I.V."/>
            <person name="Debuchy R."/>
            <person name="Gladieux P."/>
            <person name="Hiltunen Thoren M."/>
            <person name="Johannesson H."/>
        </authorList>
    </citation>
    <scope>NUCLEOTIDE SEQUENCE</scope>
    <source>
        <strain evidence="2">CBS 123565</strain>
    </source>
</reference>
<reference evidence="2" key="2">
    <citation type="submission" date="2023-05" db="EMBL/GenBank/DDBJ databases">
        <authorList>
            <consortium name="Lawrence Berkeley National Laboratory"/>
            <person name="Steindorff A."/>
            <person name="Hensen N."/>
            <person name="Bonometti L."/>
            <person name="Westerberg I."/>
            <person name="Brannstrom I.O."/>
            <person name="Guillou S."/>
            <person name="Cros-Aarteil S."/>
            <person name="Calhoun S."/>
            <person name="Haridas S."/>
            <person name="Kuo A."/>
            <person name="Mondo S."/>
            <person name="Pangilinan J."/>
            <person name="Riley R."/>
            <person name="Labutti K."/>
            <person name="Andreopoulos B."/>
            <person name="Lipzen A."/>
            <person name="Chen C."/>
            <person name="Yanf M."/>
            <person name="Daum C."/>
            <person name="Ng V."/>
            <person name="Clum A."/>
            <person name="Ohm R."/>
            <person name="Martin F."/>
            <person name="Silar P."/>
            <person name="Natvig D."/>
            <person name="Lalanne C."/>
            <person name="Gautier V."/>
            <person name="Ament-Velasquez S.L."/>
            <person name="Kruys A."/>
            <person name="Hutchinson M.I."/>
            <person name="Powell A.J."/>
            <person name="Barry K."/>
            <person name="Miller A.N."/>
            <person name="Grigoriev I.V."/>
            <person name="Debuchy R."/>
            <person name="Gladieux P."/>
            <person name="Thoren M.H."/>
            <person name="Johannesson H."/>
        </authorList>
    </citation>
    <scope>NUCLEOTIDE SEQUENCE</scope>
    <source>
        <strain evidence="2">CBS 123565</strain>
    </source>
</reference>
<name>A0AAN6ZGA3_9PEZI</name>
<feature type="region of interest" description="Disordered" evidence="1">
    <location>
        <begin position="1"/>
        <end position="35"/>
    </location>
</feature>
<gene>
    <name evidence="2" type="ORF">BT67DRAFT_190267</name>
</gene>
<accession>A0AAN6ZGA3</accession>
<feature type="compositionally biased region" description="Polar residues" evidence="1">
    <location>
        <begin position="7"/>
        <end position="22"/>
    </location>
</feature>
<dbReference type="EMBL" id="MU853403">
    <property type="protein sequence ID" value="KAK4136763.1"/>
    <property type="molecule type" value="Genomic_DNA"/>
</dbReference>
<evidence type="ECO:0000256" key="1">
    <source>
        <dbReference type="SAM" id="MobiDB-lite"/>
    </source>
</evidence>